<protein>
    <recommendedName>
        <fullName evidence="1">Thiopeptide-type bacteriocin biosynthesis domain-containing protein</fullName>
    </recommendedName>
</protein>
<comment type="caution">
    <text evidence="2">The sequence shown here is derived from an EMBL/GenBank/DDBJ whole genome shotgun (WGS) entry which is preliminary data.</text>
</comment>
<organism evidence="2 3">
    <name type="scientific">Streptomyces thermoalcalitolerans</name>
    <dbReference type="NCBI Taxonomy" id="65605"/>
    <lineage>
        <taxon>Bacteria</taxon>
        <taxon>Bacillati</taxon>
        <taxon>Actinomycetota</taxon>
        <taxon>Actinomycetes</taxon>
        <taxon>Kitasatosporales</taxon>
        <taxon>Streptomycetaceae</taxon>
        <taxon>Streptomyces</taxon>
    </lineage>
</organism>
<feature type="domain" description="Thiopeptide-type bacteriocin biosynthesis" evidence="1">
    <location>
        <begin position="17"/>
        <end position="253"/>
    </location>
</feature>
<gene>
    <name evidence="2" type="ORF">GCM10009549_28420</name>
</gene>
<proteinExistence type="predicted"/>
<dbReference type="InterPro" id="IPR023809">
    <property type="entry name" value="Thiopep_bacteriocin_synth_dom"/>
</dbReference>
<dbReference type="EMBL" id="BAAAHG010000019">
    <property type="protein sequence ID" value="GAA0914194.1"/>
    <property type="molecule type" value="Genomic_DNA"/>
</dbReference>
<sequence length="263" mass="29408">MVTNRDLAHPADSAQRWTQAKVFTHPTAMDQIITARLPRLLDDLGTARAWFVRYRSLQEPDHLRIRVDSGNHVATLRALSSWMRQLTADGLASQLVLDGYRPEIGRYGTGAAMAAAEDVFIADSLVTRYALTDLPALERETLCALSMIDIAEGFLGTREGQAWMARTSVRGTGRFGITRQTVDQVNAQPLRNATPRLAQAIAQRRAALETYRAQTDDSRLEQVLQSLLHMHHNRLVGPNRESEATARHAARQACRFLLLRKTS</sequence>
<dbReference type="Proteomes" id="UP001501005">
    <property type="component" value="Unassembled WGS sequence"/>
</dbReference>
<dbReference type="Pfam" id="PF14028">
    <property type="entry name" value="Lant_dehydr_C"/>
    <property type="match status" value="1"/>
</dbReference>
<evidence type="ECO:0000313" key="2">
    <source>
        <dbReference type="EMBL" id="GAA0914194.1"/>
    </source>
</evidence>
<dbReference type="NCBIfam" id="TIGR03891">
    <property type="entry name" value="thiopep_ocin"/>
    <property type="match status" value="1"/>
</dbReference>
<dbReference type="RefSeq" id="WP_344049862.1">
    <property type="nucleotide sequence ID" value="NZ_BAAAHG010000019.1"/>
</dbReference>
<name>A0ABN1NQ50_9ACTN</name>
<accession>A0ABN1NQ50</accession>
<keyword evidence="3" id="KW-1185">Reference proteome</keyword>
<reference evidence="2 3" key="1">
    <citation type="journal article" date="2019" name="Int. J. Syst. Evol. Microbiol.">
        <title>The Global Catalogue of Microorganisms (GCM) 10K type strain sequencing project: providing services to taxonomists for standard genome sequencing and annotation.</title>
        <authorList>
            <consortium name="The Broad Institute Genomics Platform"/>
            <consortium name="The Broad Institute Genome Sequencing Center for Infectious Disease"/>
            <person name="Wu L."/>
            <person name="Ma J."/>
        </authorList>
    </citation>
    <scope>NUCLEOTIDE SEQUENCE [LARGE SCALE GENOMIC DNA]</scope>
    <source>
        <strain evidence="2 3">JCM 10673</strain>
    </source>
</reference>
<evidence type="ECO:0000313" key="3">
    <source>
        <dbReference type="Proteomes" id="UP001501005"/>
    </source>
</evidence>
<evidence type="ECO:0000259" key="1">
    <source>
        <dbReference type="Pfam" id="PF14028"/>
    </source>
</evidence>